<feature type="compositionally biased region" description="Low complexity" evidence="6">
    <location>
        <begin position="532"/>
        <end position="567"/>
    </location>
</feature>
<dbReference type="InterPro" id="IPR013083">
    <property type="entry name" value="Znf_RING/FYVE/PHD"/>
</dbReference>
<evidence type="ECO:0000256" key="7">
    <source>
        <dbReference type="SAM" id="Phobius"/>
    </source>
</evidence>
<feature type="compositionally biased region" description="Low complexity" evidence="6">
    <location>
        <begin position="314"/>
        <end position="337"/>
    </location>
</feature>
<sequence length="718" mass="82010">MATPSQNLNQDDSFNTIETMIDFLLSTETPLLVSTDGATITLAPSSTDAAADSTPTSSTLSSSTASTSPQTVTWTTNKPSTVLFFIAIAIGVIIALLFIFFTTRYLLRTRVAIYLANSNNPDIQEISPILLSDYGSLANVSRRSRSRRRRRRGRRGRRRNRNNNNTDSEDDNEDNNNHPNNGNANDNNNNDNLSEVPPPRIMGFFHHNRGRNYNFMAYQLNILNENSHNNININNNYLSTNTNRRRTYRYLKRRKLSKDEVEYLFPKRSYIDWLNGGAEKDALERNIHDEIKYNDIEEKLENSDENNDEHNDENTNTTTTNNNTNTNNTNINTTNNNEKIKPTGNSLDLDESRTITDSRSPVINDLDSINDITNQSNSIHRTLSSNTIHNTTLTSNTINNNFISNPNPQSHSHSRSNSNSNTQPGSHPNNDNSSIINEKIESDITDINPYLNQNTPHYTSGLCAICIEQFDDNDTVRGLICGHVFHSECIDPWLITRKASCPTCKRDYFIKNSNLNSNSHHSNRRNRRNRRNNNNNNNNSNSNNNNNNNNTENNQSHENTNNNNTSSPAVPHLELLAQEEIDALRREEEEYIQNLRNQHLNDNNIYNEYFNRFRPLDHRSNEILMANPEFEQIAIDRVNSTFYTWKYWILWQILGVKKRDLINCAIICQHDRLNAENNLNNNNTNNDNSSSNNNGNANSSNSQSHPNTNPPTSVENMV</sequence>
<feature type="compositionally biased region" description="Polar residues" evidence="6">
    <location>
        <begin position="705"/>
        <end position="718"/>
    </location>
</feature>
<evidence type="ECO:0000313" key="10">
    <source>
        <dbReference type="Proteomes" id="UP000095038"/>
    </source>
</evidence>
<dbReference type="PANTHER" id="PTHR14155">
    <property type="entry name" value="RING FINGER DOMAIN-CONTAINING"/>
    <property type="match status" value="1"/>
</dbReference>
<dbReference type="STRING" id="1344418.A0A1D2VJD1"/>
<evidence type="ECO:0000256" key="4">
    <source>
        <dbReference type="PROSITE-ProRule" id="PRU00175"/>
    </source>
</evidence>
<feature type="domain" description="RING-type" evidence="8">
    <location>
        <begin position="463"/>
        <end position="505"/>
    </location>
</feature>
<keyword evidence="7" id="KW-1133">Transmembrane helix</keyword>
<dbReference type="RefSeq" id="XP_020047980.1">
    <property type="nucleotide sequence ID" value="XM_020193157.1"/>
</dbReference>
<feature type="compositionally biased region" description="Low complexity" evidence="6">
    <location>
        <begin position="177"/>
        <end position="192"/>
    </location>
</feature>
<feature type="compositionally biased region" description="Low complexity" evidence="6">
    <location>
        <begin position="677"/>
        <end position="704"/>
    </location>
</feature>
<feature type="compositionally biased region" description="Low complexity" evidence="6">
    <location>
        <begin position="399"/>
        <end position="421"/>
    </location>
</feature>
<feature type="compositionally biased region" description="Basic and acidic residues" evidence="6">
    <location>
        <begin position="297"/>
        <end position="313"/>
    </location>
</feature>
<feature type="transmembrane region" description="Helical" evidence="7">
    <location>
        <begin position="82"/>
        <end position="101"/>
    </location>
</feature>
<accession>A0A1D2VJD1</accession>
<feature type="region of interest" description="Disordered" evidence="6">
    <location>
        <begin position="46"/>
        <end position="72"/>
    </location>
</feature>
<keyword evidence="1" id="KW-0479">Metal-binding</keyword>
<proteinExistence type="predicted"/>
<keyword evidence="7" id="KW-0472">Membrane</keyword>
<dbReference type="InParanoid" id="A0A1D2VJD1"/>
<name>A0A1D2VJD1_9ASCO</name>
<feature type="compositionally biased region" description="Basic residues" evidence="6">
    <location>
        <begin position="521"/>
        <end position="531"/>
    </location>
</feature>
<dbReference type="SUPFAM" id="SSF57850">
    <property type="entry name" value="RING/U-box"/>
    <property type="match status" value="1"/>
</dbReference>
<keyword evidence="3" id="KW-0862">Zinc</keyword>
<feature type="region of interest" description="Disordered" evidence="6">
    <location>
        <begin position="399"/>
        <end position="434"/>
    </location>
</feature>
<feature type="region of interest" description="Disordered" evidence="6">
    <location>
        <begin position="512"/>
        <end position="570"/>
    </location>
</feature>
<feature type="compositionally biased region" description="Polar residues" evidence="6">
    <location>
        <begin position="422"/>
        <end position="434"/>
    </location>
</feature>
<dbReference type="AlphaFoldDB" id="A0A1D2VJD1"/>
<keyword evidence="7" id="KW-0812">Transmembrane</keyword>
<dbReference type="Proteomes" id="UP000095038">
    <property type="component" value="Unassembled WGS sequence"/>
</dbReference>
<dbReference type="Pfam" id="PF13639">
    <property type="entry name" value="zf-RING_2"/>
    <property type="match status" value="1"/>
</dbReference>
<evidence type="ECO:0000256" key="5">
    <source>
        <dbReference type="SAM" id="Coils"/>
    </source>
</evidence>
<evidence type="ECO:0000256" key="6">
    <source>
        <dbReference type="SAM" id="MobiDB-lite"/>
    </source>
</evidence>
<feature type="region of interest" description="Disordered" evidence="6">
    <location>
        <begin position="140"/>
        <end position="200"/>
    </location>
</feature>
<gene>
    <name evidence="9" type="ORF">ASCRUDRAFT_75652</name>
</gene>
<feature type="region of interest" description="Disordered" evidence="6">
    <location>
        <begin position="676"/>
        <end position="718"/>
    </location>
</feature>
<evidence type="ECO:0000259" key="8">
    <source>
        <dbReference type="PROSITE" id="PS50089"/>
    </source>
</evidence>
<dbReference type="OrthoDB" id="8062037at2759"/>
<reference evidence="10" key="1">
    <citation type="submission" date="2016-05" db="EMBL/GenBank/DDBJ databases">
        <title>Comparative genomics of biotechnologically important yeasts.</title>
        <authorList>
            <consortium name="DOE Joint Genome Institute"/>
            <person name="Riley R."/>
            <person name="Haridas S."/>
            <person name="Wolfe K.H."/>
            <person name="Lopes M.R."/>
            <person name="Hittinger C.T."/>
            <person name="Goker M."/>
            <person name="Salamov A."/>
            <person name="Wisecaver J."/>
            <person name="Long T.M."/>
            <person name="Aerts A.L."/>
            <person name="Barry K."/>
            <person name="Choi C."/>
            <person name="Clum A."/>
            <person name="Coughlan A.Y."/>
            <person name="Deshpande S."/>
            <person name="Douglass A.P."/>
            <person name="Hanson S.J."/>
            <person name="Klenk H.-P."/>
            <person name="Labutti K."/>
            <person name="Lapidus A."/>
            <person name="Lindquist E."/>
            <person name="Lipzen A."/>
            <person name="Meier-Kolthoff J.P."/>
            <person name="Ohm R.A."/>
            <person name="Otillar R.P."/>
            <person name="Pangilinan J."/>
            <person name="Peng Y."/>
            <person name="Rokas A."/>
            <person name="Rosa C.A."/>
            <person name="Scheuner C."/>
            <person name="Sibirny A.A."/>
            <person name="Slot J.C."/>
            <person name="Stielow J.B."/>
            <person name="Sun H."/>
            <person name="Kurtzman C.P."/>
            <person name="Blackwell M."/>
            <person name="Grigoriev I.V."/>
            <person name="Jeffries T.W."/>
        </authorList>
    </citation>
    <scope>NUCLEOTIDE SEQUENCE [LARGE SCALE GENOMIC DNA]</scope>
    <source>
        <strain evidence="10">DSM 1968</strain>
    </source>
</reference>
<protein>
    <recommendedName>
        <fullName evidence="8">RING-type domain-containing protein</fullName>
    </recommendedName>
</protein>
<dbReference type="CDD" id="cd16454">
    <property type="entry name" value="RING-H2_PA-TM-RING"/>
    <property type="match status" value="1"/>
</dbReference>
<dbReference type="InterPro" id="IPR001841">
    <property type="entry name" value="Znf_RING"/>
</dbReference>
<evidence type="ECO:0000256" key="3">
    <source>
        <dbReference type="ARBA" id="ARBA00022833"/>
    </source>
</evidence>
<dbReference type="PROSITE" id="PS50089">
    <property type="entry name" value="ZF_RING_2"/>
    <property type="match status" value="1"/>
</dbReference>
<evidence type="ECO:0000256" key="2">
    <source>
        <dbReference type="ARBA" id="ARBA00022771"/>
    </source>
</evidence>
<evidence type="ECO:0000313" key="9">
    <source>
        <dbReference type="EMBL" id="ODV61673.1"/>
    </source>
</evidence>
<feature type="coiled-coil region" evidence="5">
    <location>
        <begin position="574"/>
        <end position="601"/>
    </location>
</feature>
<organism evidence="9 10">
    <name type="scientific">Ascoidea rubescens DSM 1968</name>
    <dbReference type="NCBI Taxonomy" id="1344418"/>
    <lineage>
        <taxon>Eukaryota</taxon>
        <taxon>Fungi</taxon>
        <taxon>Dikarya</taxon>
        <taxon>Ascomycota</taxon>
        <taxon>Saccharomycotina</taxon>
        <taxon>Saccharomycetes</taxon>
        <taxon>Ascoideaceae</taxon>
        <taxon>Ascoidea</taxon>
    </lineage>
</organism>
<evidence type="ECO:0000256" key="1">
    <source>
        <dbReference type="ARBA" id="ARBA00022723"/>
    </source>
</evidence>
<dbReference type="PANTHER" id="PTHR14155:SF610">
    <property type="entry name" value="OS01G0755700 PROTEIN"/>
    <property type="match status" value="1"/>
</dbReference>
<dbReference type="InterPro" id="IPR053238">
    <property type="entry name" value="RING-H2_zinc_finger"/>
</dbReference>
<feature type="compositionally biased region" description="Low complexity" evidence="6">
    <location>
        <begin position="46"/>
        <end position="68"/>
    </location>
</feature>
<dbReference type="GeneID" id="30966793"/>
<keyword evidence="2 4" id="KW-0863">Zinc-finger</keyword>
<dbReference type="Gene3D" id="3.30.40.10">
    <property type="entry name" value="Zinc/RING finger domain, C3HC4 (zinc finger)"/>
    <property type="match status" value="1"/>
</dbReference>
<keyword evidence="5" id="KW-0175">Coiled coil</keyword>
<dbReference type="SMART" id="SM00184">
    <property type="entry name" value="RING"/>
    <property type="match status" value="1"/>
</dbReference>
<dbReference type="EMBL" id="KV454479">
    <property type="protein sequence ID" value="ODV61673.1"/>
    <property type="molecule type" value="Genomic_DNA"/>
</dbReference>
<feature type="region of interest" description="Disordered" evidence="6">
    <location>
        <begin position="297"/>
        <end position="356"/>
    </location>
</feature>
<feature type="compositionally biased region" description="Basic residues" evidence="6">
    <location>
        <begin position="142"/>
        <end position="161"/>
    </location>
</feature>
<dbReference type="GO" id="GO:0008270">
    <property type="term" value="F:zinc ion binding"/>
    <property type="evidence" value="ECO:0007669"/>
    <property type="project" value="UniProtKB-KW"/>
</dbReference>
<keyword evidence="10" id="KW-1185">Reference proteome</keyword>